<dbReference type="Proteomes" id="UP001589747">
    <property type="component" value="Unassembled WGS sequence"/>
</dbReference>
<evidence type="ECO:0000313" key="3">
    <source>
        <dbReference type="Proteomes" id="UP001589747"/>
    </source>
</evidence>
<evidence type="ECO:0000313" key="2">
    <source>
        <dbReference type="EMBL" id="MFB9330242.1"/>
    </source>
</evidence>
<dbReference type="Pfam" id="PF00535">
    <property type="entry name" value="Glycos_transf_2"/>
    <property type="match status" value="1"/>
</dbReference>
<accession>A0ABV5KYE7</accession>
<dbReference type="EC" id="2.4.-.-" evidence="2"/>
<proteinExistence type="predicted"/>
<gene>
    <name evidence="2" type="ORF">ACFFSY_30220</name>
</gene>
<feature type="domain" description="Glycosyltransferase 2-like" evidence="1">
    <location>
        <begin position="21"/>
        <end position="133"/>
    </location>
</feature>
<protein>
    <submittedName>
        <fullName evidence="2">Glycosyltransferase</fullName>
        <ecNumber evidence="2">2.4.-.-</ecNumber>
    </submittedName>
</protein>
<keyword evidence="2" id="KW-0808">Transferase</keyword>
<dbReference type="EMBL" id="JBHMDO010000047">
    <property type="protein sequence ID" value="MFB9330242.1"/>
    <property type="molecule type" value="Genomic_DNA"/>
</dbReference>
<keyword evidence="2" id="KW-0328">Glycosyltransferase</keyword>
<reference evidence="2 3" key="1">
    <citation type="submission" date="2024-09" db="EMBL/GenBank/DDBJ databases">
        <authorList>
            <person name="Sun Q."/>
            <person name="Mori K."/>
        </authorList>
    </citation>
    <scope>NUCLEOTIDE SEQUENCE [LARGE SCALE GENOMIC DNA]</scope>
    <source>
        <strain evidence="2 3">TISTR 2452</strain>
    </source>
</reference>
<evidence type="ECO:0000259" key="1">
    <source>
        <dbReference type="Pfam" id="PF00535"/>
    </source>
</evidence>
<dbReference type="RefSeq" id="WP_377501253.1">
    <property type="nucleotide sequence ID" value="NZ_JBHMDO010000047.1"/>
</dbReference>
<dbReference type="CDD" id="cd00761">
    <property type="entry name" value="Glyco_tranf_GTA_type"/>
    <property type="match status" value="1"/>
</dbReference>
<dbReference type="GO" id="GO:0016757">
    <property type="term" value="F:glycosyltransferase activity"/>
    <property type="evidence" value="ECO:0007669"/>
    <property type="project" value="UniProtKB-KW"/>
</dbReference>
<name>A0ABV5KYE7_9BACL</name>
<comment type="caution">
    <text evidence="2">The sequence shown here is derived from an EMBL/GenBank/DDBJ whole genome shotgun (WGS) entry which is preliminary data.</text>
</comment>
<dbReference type="InterPro" id="IPR001173">
    <property type="entry name" value="Glyco_trans_2-like"/>
</dbReference>
<dbReference type="InterPro" id="IPR029044">
    <property type="entry name" value="Nucleotide-diphossugar_trans"/>
</dbReference>
<organism evidence="2 3">
    <name type="scientific">Paenibacillus aurantiacus</name>
    <dbReference type="NCBI Taxonomy" id="1936118"/>
    <lineage>
        <taxon>Bacteria</taxon>
        <taxon>Bacillati</taxon>
        <taxon>Bacillota</taxon>
        <taxon>Bacilli</taxon>
        <taxon>Bacillales</taxon>
        <taxon>Paenibacillaceae</taxon>
        <taxon>Paenibacillus</taxon>
    </lineage>
</organism>
<dbReference type="SUPFAM" id="SSF53448">
    <property type="entry name" value="Nucleotide-diphospho-sugar transferases"/>
    <property type="match status" value="1"/>
</dbReference>
<sequence length="245" mass="25748">MQADRGNRVSAIVLGSSSPDAVEQIRELSRLPVLETIVVLDGKDPSLAAIIRAQTDAIVVFVPETLGPDDDRSVGASQARGDILLFVSGNGPLDLASCGRLIAAIGQGADVALADRGASLGTFRQWGEPDRLRAFMNSALGCAWLGPNSLDHLPHAWSRGGLLGVGADRLAVPALALAAAITSGLRVKTVPLHPTIWARSGPAQERALRLGDHAEALVSIMQRQGGRLQWPDQVRRRGETGGGRS</sequence>
<keyword evidence="3" id="KW-1185">Reference proteome</keyword>